<evidence type="ECO:0000313" key="8">
    <source>
        <dbReference type="Proteomes" id="UP000316598"/>
    </source>
</evidence>
<dbReference type="PANTHER" id="PTHR21016">
    <property type="entry name" value="BETA-AMYLOID BINDING PROTEIN-RELATED"/>
    <property type="match status" value="1"/>
</dbReference>
<feature type="transmembrane region" description="Helical" evidence="5">
    <location>
        <begin position="23"/>
        <end position="41"/>
    </location>
</feature>
<comment type="caution">
    <text evidence="7">The sequence shown here is derived from an EMBL/GenBank/DDBJ whole genome shotgun (WGS) entry which is preliminary data.</text>
</comment>
<keyword evidence="8" id="KW-1185">Reference proteome</keyword>
<dbReference type="GO" id="GO:0016020">
    <property type="term" value="C:membrane"/>
    <property type="evidence" value="ECO:0007669"/>
    <property type="project" value="UniProtKB-SubCell"/>
</dbReference>
<evidence type="ECO:0000259" key="6">
    <source>
        <dbReference type="Pfam" id="PF05154"/>
    </source>
</evidence>
<feature type="transmembrane region" description="Helical" evidence="5">
    <location>
        <begin position="48"/>
        <end position="72"/>
    </location>
</feature>
<dbReference type="OrthoDB" id="2004788at2"/>
<dbReference type="EMBL" id="SJPI01000001">
    <property type="protein sequence ID" value="TWT53350.1"/>
    <property type="molecule type" value="Genomic_DNA"/>
</dbReference>
<accession>A0A5C5WS84</accession>
<dbReference type="PANTHER" id="PTHR21016:SF25">
    <property type="entry name" value="TM2 DOMAIN-CONTAINING PROTEIN DDB_G0277895-RELATED"/>
    <property type="match status" value="1"/>
</dbReference>
<name>A0A5C5WS84_9BACT</name>
<evidence type="ECO:0000256" key="5">
    <source>
        <dbReference type="SAM" id="Phobius"/>
    </source>
</evidence>
<dbReference type="InterPro" id="IPR050932">
    <property type="entry name" value="TM2D1-3-like"/>
</dbReference>
<proteinExistence type="predicted"/>
<feature type="domain" description="TM2" evidence="6">
    <location>
        <begin position="84"/>
        <end position="130"/>
    </location>
</feature>
<gene>
    <name evidence="7" type="ORF">Pla22_09790</name>
</gene>
<feature type="transmembrane region" description="Helical" evidence="5">
    <location>
        <begin position="109"/>
        <end position="128"/>
    </location>
</feature>
<keyword evidence="2 5" id="KW-0812">Transmembrane</keyword>
<comment type="subcellular location">
    <subcellularLocation>
        <location evidence="1">Membrane</location>
        <topology evidence="1">Multi-pass membrane protein</topology>
    </subcellularLocation>
</comment>
<evidence type="ECO:0000313" key="7">
    <source>
        <dbReference type="EMBL" id="TWT53350.1"/>
    </source>
</evidence>
<evidence type="ECO:0000256" key="3">
    <source>
        <dbReference type="ARBA" id="ARBA00022989"/>
    </source>
</evidence>
<evidence type="ECO:0000256" key="2">
    <source>
        <dbReference type="ARBA" id="ARBA00022692"/>
    </source>
</evidence>
<dbReference type="InterPro" id="IPR007829">
    <property type="entry name" value="TM2"/>
</dbReference>
<feature type="transmembrane region" description="Helical" evidence="5">
    <location>
        <begin position="84"/>
        <end position="102"/>
    </location>
</feature>
<sequence length="150" mass="17272">MQPHTYSERTAHYQEVAPTHPVLMGYVFWLLGFVGAHRFYFGKPLTGVLWFFTGGLFLVGWIVDFFFIPAMAEEAERRFPPGRVDYTVAWLLQLFLGIFGIHRIYMGKLFTGILYMLTGGLFGIGYIYDTLTLNDQIAEINVADRPTTWM</sequence>
<protein>
    <submittedName>
        <fullName evidence="7">TM2 domain protein</fullName>
    </submittedName>
</protein>
<dbReference type="Proteomes" id="UP000316598">
    <property type="component" value="Unassembled WGS sequence"/>
</dbReference>
<reference evidence="7 8" key="1">
    <citation type="submission" date="2019-02" db="EMBL/GenBank/DDBJ databases">
        <title>Deep-cultivation of Planctomycetes and their phenomic and genomic characterization uncovers novel biology.</title>
        <authorList>
            <person name="Wiegand S."/>
            <person name="Jogler M."/>
            <person name="Boedeker C."/>
            <person name="Pinto D."/>
            <person name="Vollmers J."/>
            <person name="Rivas-Marin E."/>
            <person name="Kohn T."/>
            <person name="Peeters S.H."/>
            <person name="Heuer A."/>
            <person name="Rast P."/>
            <person name="Oberbeckmann S."/>
            <person name="Bunk B."/>
            <person name="Jeske O."/>
            <person name="Meyerdierks A."/>
            <person name="Storesund J.E."/>
            <person name="Kallscheuer N."/>
            <person name="Luecker S."/>
            <person name="Lage O.M."/>
            <person name="Pohl T."/>
            <person name="Merkel B.J."/>
            <person name="Hornburger P."/>
            <person name="Mueller R.-W."/>
            <person name="Bruemmer F."/>
            <person name="Labrenz M."/>
            <person name="Spormann A.M."/>
            <person name="Op Den Camp H."/>
            <person name="Overmann J."/>
            <person name="Amann R."/>
            <person name="Jetten M.S.M."/>
            <person name="Mascher T."/>
            <person name="Medema M.H."/>
            <person name="Devos D.P."/>
            <person name="Kaster A.-K."/>
            <person name="Ovreas L."/>
            <person name="Rohde M."/>
            <person name="Galperin M.Y."/>
            <person name="Jogler C."/>
        </authorList>
    </citation>
    <scope>NUCLEOTIDE SEQUENCE [LARGE SCALE GENOMIC DNA]</scope>
    <source>
        <strain evidence="7 8">Pla22</strain>
    </source>
</reference>
<keyword evidence="4 5" id="KW-0472">Membrane</keyword>
<evidence type="ECO:0000256" key="4">
    <source>
        <dbReference type="ARBA" id="ARBA00023136"/>
    </source>
</evidence>
<feature type="domain" description="TM2" evidence="6">
    <location>
        <begin position="22"/>
        <end position="66"/>
    </location>
</feature>
<dbReference type="RefSeq" id="WP_146513582.1">
    <property type="nucleotide sequence ID" value="NZ_SJPI01000001.1"/>
</dbReference>
<dbReference type="AlphaFoldDB" id="A0A5C5WS84"/>
<organism evidence="7 8">
    <name type="scientific">Rubripirellula amarantea</name>
    <dbReference type="NCBI Taxonomy" id="2527999"/>
    <lineage>
        <taxon>Bacteria</taxon>
        <taxon>Pseudomonadati</taxon>
        <taxon>Planctomycetota</taxon>
        <taxon>Planctomycetia</taxon>
        <taxon>Pirellulales</taxon>
        <taxon>Pirellulaceae</taxon>
        <taxon>Rubripirellula</taxon>
    </lineage>
</organism>
<keyword evidence="3 5" id="KW-1133">Transmembrane helix</keyword>
<dbReference type="Pfam" id="PF05154">
    <property type="entry name" value="TM2"/>
    <property type="match status" value="2"/>
</dbReference>
<evidence type="ECO:0000256" key="1">
    <source>
        <dbReference type="ARBA" id="ARBA00004141"/>
    </source>
</evidence>